<keyword evidence="7 10" id="KW-1133">Transmembrane helix</keyword>
<feature type="transmembrane region" description="Helical" evidence="10">
    <location>
        <begin position="404"/>
        <end position="425"/>
    </location>
</feature>
<keyword evidence="5 10" id="KW-0812">Transmembrane</keyword>
<name>A0A2U1NST1_ARTAN</name>
<evidence type="ECO:0000313" key="13">
    <source>
        <dbReference type="EMBL" id="PWA76528.1"/>
    </source>
</evidence>
<dbReference type="Pfam" id="PF22776">
    <property type="entry name" value="K_trans_C"/>
    <property type="match status" value="1"/>
</dbReference>
<sequence>MKNENKGKGGMWALQQKIDQPMDDEASRLKTTYTERKCSWLLLMRLAFQSLGVVYGDLGTSPLYVFYNTFPKGVDDTEDIIGALSLIIYSLTLVPLIKYVFIVCRASDNGQGGTFALYSLLCRHAKIKTIPNQHRTDERLTTYIRTPIHENSFAAKTKGWLEADALKKNTLLVLVLVGTCMVIGDGILTPAISVLSASGGLKVNHPGMRNELVVVLAVFILVGLFCLQHHGPDKVGWLFAPVVLLWFLLIGGVGIFNILEHDTTVLRAFSPLHILWYFRRRGKDGWTSLGGIMLSITGTEALFADLVHFPLSAIQLAFTSVVFPCLLLAYCGQAAYLMKNKEQVYDAFYHSIPERVYWPMFIVATLAAIVASQASISATFSIINQACALGCFPRVKVVHTSKKFLGQIYVPDINWALMILCILVTTGFQNQSQIGNAYGTAVVIVMLVTTFLMIPIMILVWNCNWFLVSIMTFLSLVVECTYLSAVVIKVDQGAWAPLAIAAVFLLIMYVWHYGTVKRYEFEMQSKISMAWILNLGPSLGLVRVPGIGLVYTELASGVPRIFSHFITNLPAIHSVVVFVCVKSLPVYTVPEEERFLVRRIGPKNYHMFRCVARYGYKDRKRDDDFEKKILDSIFLFVKLESLMEGSSDSDDYSLYDDDQETIHSDDLNDDDNNTFSSIVDITVLSNQSVSNLGTPSRYHKEDTGDEMDFVTRCRNAGVVHLLGNTIIKARSGSGIYNKICINYMYAFLRKICRQHSVIFNVPHESLLNVGQMECMHLPALCVHTKRSGKGLLLGGISTGQCSPILSIFHHPILPWDTSTSSTKFPTARLSNGMWFIWKTRNYVVSGQVSTHLQSYMAIFKCICISG</sequence>
<feature type="transmembrane region" description="Helical" evidence="10">
    <location>
        <begin position="80"/>
        <end position="101"/>
    </location>
</feature>
<accession>A0A2U1NST1</accession>
<evidence type="ECO:0000256" key="5">
    <source>
        <dbReference type="ARBA" id="ARBA00022692"/>
    </source>
</evidence>
<keyword evidence="3" id="KW-0813">Transport</keyword>
<proteinExistence type="inferred from homology"/>
<evidence type="ECO:0000256" key="6">
    <source>
        <dbReference type="ARBA" id="ARBA00022958"/>
    </source>
</evidence>
<comment type="caution">
    <text evidence="10">Lacks conserved residue(s) required for the propagation of feature annotation.</text>
</comment>
<feature type="transmembrane region" description="Helical" evidence="10">
    <location>
        <begin position="171"/>
        <end position="192"/>
    </location>
</feature>
<keyword evidence="6 10" id="KW-0630">Potassium</keyword>
<dbReference type="NCBIfam" id="TIGR00794">
    <property type="entry name" value="kup"/>
    <property type="match status" value="1"/>
</dbReference>
<feature type="transmembrane region" description="Helical" evidence="10">
    <location>
        <begin position="356"/>
        <end position="383"/>
    </location>
</feature>
<feature type="transmembrane region" description="Helical" evidence="10">
    <location>
        <begin position="494"/>
        <end position="511"/>
    </location>
</feature>
<evidence type="ECO:0000256" key="8">
    <source>
        <dbReference type="ARBA" id="ARBA00023065"/>
    </source>
</evidence>
<comment type="function">
    <text evidence="10">Potassium transporter.</text>
</comment>
<dbReference type="InterPro" id="IPR003855">
    <property type="entry name" value="K+_transporter"/>
</dbReference>
<gene>
    <name evidence="13" type="ORF">CTI12_AA211020</name>
</gene>
<feature type="domain" description="K+ potassium transporter C-terminal" evidence="12">
    <location>
        <begin position="545"/>
        <end position="770"/>
    </location>
</feature>
<keyword evidence="8 10" id="KW-0406">Ion transport</keyword>
<dbReference type="Pfam" id="PF02705">
    <property type="entry name" value="K_trans"/>
    <property type="match status" value="1"/>
</dbReference>
<dbReference type="OrthoDB" id="504708at2759"/>
<comment type="caution">
    <text evidence="13">The sequence shown here is derived from an EMBL/GenBank/DDBJ whole genome shotgun (WGS) entry which is preliminary data.</text>
</comment>
<dbReference type="InterPro" id="IPR053951">
    <property type="entry name" value="K_trans_N"/>
</dbReference>
<evidence type="ECO:0000259" key="11">
    <source>
        <dbReference type="Pfam" id="PF02705"/>
    </source>
</evidence>
<evidence type="ECO:0000256" key="9">
    <source>
        <dbReference type="ARBA" id="ARBA00023136"/>
    </source>
</evidence>
<protein>
    <recommendedName>
        <fullName evidence="10">Potassium transporter</fullName>
    </recommendedName>
</protein>
<organism evidence="13 14">
    <name type="scientific">Artemisia annua</name>
    <name type="common">Sweet wormwood</name>
    <dbReference type="NCBI Taxonomy" id="35608"/>
    <lineage>
        <taxon>Eukaryota</taxon>
        <taxon>Viridiplantae</taxon>
        <taxon>Streptophyta</taxon>
        <taxon>Embryophyta</taxon>
        <taxon>Tracheophyta</taxon>
        <taxon>Spermatophyta</taxon>
        <taxon>Magnoliopsida</taxon>
        <taxon>eudicotyledons</taxon>
        <taxon>Gunneridae</taxon>
        <taxon>Pentapetalae</taxon>
        <taxon>asterids</taxon>
        <taxon>campanulids</taxon>
        <taxon>Asterales</taxon>
        <taxon>Asteraceae</taxon>
        <taxon>Asteroideae</taxon>
        <taxon>Anthemideae</taxon>
        <taxon>Artemisiinae</taxon>
        <taxon>Artemisia</taxon>
    </lineage>
</organism>
<feature type="transmembrane region" description="Helical" evidence="10">
    <location>
        <begin position="531"/>
        <end position="551"/>
    </location>
</feature>
<dbReference type="GO" id="GO:0005886">
    <property type="term" value="C:plasma membrane"/>
    <property type="evidence" value="ECO:0007669"/>
    <property type="project" value="UniProtKB-SubCell"/>
</dbReference>
<comment type="similarity">
    <text evidence="2 10">Belongs to the HAK/KUP transporter (TC 2.A.72.3) family.</text>
</comment>
<dbReference type="STRING" id="35608.A0A2U1NST1"/>
<feature type="transmembrane region" description="Helical" evidence="10">
    <location>
        <begin position="465"/>
        <end position="488"/>
    </location>
</feature>
<feature type="domain" description="K+ potassium transporter integral membrane" evidence="11">
    <location>
        <begin position="46"/>
        <end position="533"/>
    </location>
</feature>
<feature type="transmembrane region" description="Helical" evidence="10">
    <location>
        <begin position="235"/>
        <end position="259"/>
    </location>
</feature>
<dbReference type="InterPro" id="IPR053952">
    <property type="entry name" value="K_trans_C"/>
</dbReference>
<dbReference type="AlphaFoldDB" id="A0A2U1NST1"/>
<evidence type="ECO:0000256" key="1">
    <source>
        <dbReference type="ARBA" id="ARBA00004651"/>
    </source>
</evidence>
<dbReference type="Proteomes" id="UP000245207">
    <property type="component" value="Unassembled WGS sequence"/>
</dbReference>
<reference evidence="13 14" key="1">
    <citation type="journal article" date="2018" name="Mol. Plant">
        <title>The genome of Artemisia annua provides insight into the evolution of Asteraceae family and artemisinin biosynthesis.</title>
        <authorList>
            <person name="Shen Q."/>
            <person name="Zhang L."/>
            <person name="Liao Z."/>
            <person name="Wang S."/>
            <person name="Yan T."/>
            <person name="Shi P."/>
            <person name="Liu M."/>
            <person name="Fu X."/>
            <person name="Pan Q."/>
            <person name="Wang Y."/>
            <person name="Lv Z."/>
            <person name="Lu X."/>
            <person name="Zhang F."/>
            <person name="Jiang W."/>
            <person name="Ma Y."/>
            <person name="Chen M."/>
            <person name="Hao X."/>
            <person name="Li L."/>
            <person name="Tang Y."/>
            <person name="Lv G."/>
            <person name="Zhou Y."/>
            <person name="Sun X."/>
            <person name="Brodelius P.E."/>
            <person name="Rose J.K.C."/>
            <person name="Tang K."/>
        </authorList>
    </citation>
    <scope>NUCLEOTIDE SEQUENCE [LARGE SCALE GENOMIC DNA]</scope>
    <source>
        <strain evidence="14">cv. Huhao1</strain>
        <tissue evidence="13">Leaf</tissue>
    </source>
</reference>
<evidence type="ECO:0000259" key="12">
    <source>
        <dbReference type="Pfam" id="PF22776"/>
    </source>
</evidence>
<feature type="transmembrane region" description="Helical" evidence="10">
    <location>
        <begin position="285"/>
        <end position="304"/>
    </location>
</feature>
<keyword evidence="14" id="KW-1185">Reference proteome</keyword>
<feature type="transmembrane region" description="Helical" evidence="10">
    <location>
        <begin position="437"/>
        <end position="458"/>
    </location>
</feature>
<evidence type="ECO:0000313" key="14">
    <source>
        <dbReference type="Proteomes" id="UP000245207"/>
    </source>
</evidence>
<keyword evidence="9 10" id="KW-0472">Membrane</keyword>
<evidence type="ECO:0000256" key="10">
    <source>
        <dbReference type="RuleBase" id="RU321113"/>
    </source>
</evidence>
<evidence type="ECO:0000256" key="7">
    <source>
        <dbReference type="ARBA" id="ARBA00022989"/>
    </source>
</evidence>
<comment type="subcellular location">
    <subcellularLocation>
        <location evidence="1">Cell membrane</location>
        <topology evidence="1">Multi-pass membrane protein</topology>
    </subcellularLocation>
    <subcellularLocation>
        <location evidence="10">Membrane</location>
        <topology evidence="10">Multi-pass membrane protein</topology>
    </subcellularLocation>
</comment>
<dbReference type="PANTHER" id="PTHR30540">
    <property type="entry name" value="OSMOTIC STRESS POTASSIUM TRANSPORTER"/>
    <property type="match status" value="1"/>
</dbReference>
<feature type="transmembrane region" description="Helical" evidence="10">
    <location>
        <begin position="38"/>
        <end position="60"/>
    </location>
</feature>
<evidence type="ECO:0000256" key="2">
    <source>
        <dbReference type="ARBA" id="ARBA00008440"/>
    </source>
</evidence>
<keyword evidence="4 10" id="KW-0633">Potassium transport</keyword>
<evidence type="ECO:0000256" key="3">
    <source>
        <dbReference type="ARBA" id="ARBA00022448"/>
    </source>
</evidence>
<dbReference type="GO" id="GO:0015079">
    <property type="term" value="F:potassium ion transmembrane transporter activity"/>
    <property type="evidence" value="ECO:0007669"/>
    <property type="project" value="UniProtKB-UniRule"/>
</dbReference>
<feature type="transmembrane region" description="Helical" evidence="10">
    <location>
        <begin position="212"/>
        <end position="228"/>
    </location>
</feature>
<dbReference type="EMBL" id="PKPP01002256">
    <property type="protein sequence ID" value="PWA76528.1"/>
    <property type="molecule type" value="Genomic_DNA"/>
</dbReference>
<evidence type="ECO:0000256" key="4">
    <source>
        <dbReference type="ARBA" id="ARBA00022538"/>
    </source>
</evidence>
<feature type="transmembrane region" description="Helical" evidence="10">
    <location>
        <begin position="316"/>
        <end position="336"/>
    </location>
</feature>
<dbReference type="PANTHER" id="PTHR30540:SF130">
    <property type="entry name" value="POTASSIUM TRANSPORTER"/>
    <property type="match status" value="1"/>
</dbReference>